<keyword evidence="2" id="KW-1185">Reference proteome</keyword>
<sequence length="1325" mass="148106">MLELLRSYAAFPAHNVYPLLLPGQHLVVYPSADVVVIADTQSLTLRRALPFSEPFPNVSNAGNISCLAVDSGMKLIVAAIDASIAVWSLSEVQSGRWRVHSTLVLQDGRAVTCLGCKSGLLAVGSGGCISVYTLILENDLPTWSLKWSSSTPVPPWSIQFSPSLMFMVTSAKEDNIVRTYSTTSGRLIQSIPHPRPLTSVAWRHTQTAYRDDLILYTVTKDATLRIFLPVLDSPHRLQLHASLDLYSSLPVTMASSYSHDAASSIFWLDKDIVKSVSQVDSNLPEAFSKDIDNAPGRRLHEIINEGWDLFLRIFGDGSVVVSAVLNIDRRPPTLLKQFTLQQSLPGTFLNLPSYLHILPSDDPSFATIVTSPPLSSFQLFPLAFFDAQQDGLQMKARLLDRIPEEEVPIAKFIRTLDGRGVGTIRANGCGEAWKTIGHGRDLSWKEARQTILLPKRDANFLVITGNLCATYSHQNNVFTLHSDPAQTLTLPALESLFTMPSALGEEYVIGITLTSSVVQIRIDRGTRLLALQSDTHLPLPSPPEKILPVDPMAWGQGYSWAKHDVLLSISSTGELAFWATDDAHGSEAWKCTGKVKTGRTRIKRARCSSAKKTALIIYGEDDEELTIWDSHESEFASGLEYRRRDREPINDLDWTSTPDNQSILAVGYLHRVELLYERRMTYFDEGPGWTVCWAIDTSTIASLPISDSVWLTDGSLLVGIGNQMLLYAGHTKARSTKESLFEYVDGQNRPLKDYHPQILLQCLLWEKVELVKDIIVKLANYMESDEHHDFQTPWDPVPVESFLSKETQTGPKKHKQQYTGLFSVVEEAENESDSGFSRALILRLLKALEEQPLPDLTPNEHSHLLVLIQATLEIDEQRLALDANGLRYLTSIRSFFILNDRARSSTNSTINGLPRQTGRRERLRYRDMVWAFHSESQGLLLTASAAAFDNKMCWADAKAMGLPIWLKSIETLRSQLEIIARNEYMSGDVRDPTICSLFYFALGKVKLVHGLWRQASWHNEYGVTLKFLSNDFSEPKWRTAALKNAFALLSKRRFAYAAAFFLLGSSLKDAVNVCIKQLGDFQLAITLARVVEQRDDGPVLIDILSKTVLPIAIREGNRWLGSWALWLLHRRDLAVRILLTPLQDIADSLQIIVEEIGEPHYDDPSLALLFSQLRSKTLQAAKGTSEISGRLEFNFVLQMARVFCRMGCDVLALDLVRSWSFERPSINIPSGSPVITALPSPITRRPGFSMGPAMRRRSSMMIDMDILSLPSTRTESPHEGKSSSIPEEKLTAEDDLLARKAGLGQLMKTAKMDIQVPEFDMSAFF</sequence>
<evidence type="ECO:0000313" key="1">
    <source>
        <dbReference type="EMBL" id="TFK77247.1"/>
    </source>
</evidence>
<gene>
    <name evidence="1" type="ORF">BDN72DRAFT_953708</name>
</gene>
<organism evidence="1 2">
    <name type="scientific">Pluteus cervinus</name>
    <dbReference type="NCBI Taxonomy" id="181527"/>
    <lineage>
        <taxon>Eukaryota</taxon>
        <taxon>Fungi</taxon>
        <taxon>Dikarya</taxon>
        <taxon>Basidiomycota</taxon>
        <taxon>Agaricomycotina</taxon>
        <taxon>Agaricomycetes</taxon>
        <taxon>Agaricomycetidae</taxon>
        <taxon>Agaricales</taxon>
        <taxon>Pluteineae</taxon>
        <taxon>Pluteaceae</taxon>
        <taxon>Pluteus</taxon>
    </lineage>
</organism>
<proteinExistence type="predicted"/>
<dbReference type="EMBL" id="ML208259">
    <property type="protein sequence ID" value="TFK77247.1"/>
    <property type="molecule type" value="Genomic_DNA"/>
</dbReference>
<accession>A0ACD3BHX0</accession>
<dbReference type="Proteomes" id="UP000308600">
    <property type="component" value="Unassembled WGS sequence"/>
</dbReference>
<name>A0ACD3BHX0_9AGAR</name>
<protein>
    <submittedName>
        <fullName evidence="1">Uncharacterized protein</fullName>
    </submittedName>
</protein>
<evidence type="ECO:0000313" key="2">
    <source>
        <dbReference type="Proteomes" id="UP000308600"/>
    </source>
</evidence>
<reference evidence="1 2" key="1">
    <citation type="journal article" date="2019" name="Nat. Ecol. Evol.">
        <title>Megaphylogeny resolves global patterns of mushroom evolution.</title>
        <authorList>
            <person name="Varga T."/>
            <person name="Krizsan K."/>
            <person name="Foldi C."/>
            <person name="Dima B."/>
            <person name="Sanchez-Garcia M."/>
            <person name="Sanchez-Ramirez S."/>
            <person name="Szollosi G.J."/>
            <person name="Szarkandi J.G."/>
            <person name="Papp V."/>
            <person name="Albert L."/>
            <person name="Andreopoulos W."/>
            <person name="Angelini C."/>
            <person name="Antonin V."/>
            <person name="Barry K.W."/>
            <person name="Bougher N.L."/>
            <person name="Buchanan P."/>
            <person name="Buyck B."/>
            <person name="Bense V."/>
            <person name="Catcheside P."/>
            <person name="Chovatia M."/>
            <person name="Cooper J."/>
            <person name="Damon W."/>
            <person name="Desjardin D."/>
            <person name="Finy P."/>
            <person name="Geml J."/>
            <person name="Haridas S."/>
            <person name="Hughes K."/>
            <person name="Justo A."/>
            <person name="Karasinski D."/>
            <person name="Kautmanova I."/>
            <person name="Kiss B."/>
            <person name="Kocsube S."/>
            <person name="Kotiranta H."/>
            <person name="LaButti K.M."/>
            <person name="Lechner B.E."/>
            <person name="Liimatainen K."/>
            <person name="Lipzen A."/>
            <person name="Lukacs Z."/>
            <person name="Mihaltcheva S."/>
            <person name="Morgado L.N."/>
            <person name="Niskanen T."/>
            <person name="Noordeloos M.E."/>
            <person name="Ohm R.A."/>
            <person name="Ortiz-Santana B."/>
            <person name="Ovrebo C."/>
            <person name="Racz N."/>
            <person name="Riley R."/>
            <person name="Savchenko A."/>
            <person name="Shiryaev A."/>
            <person name="Soop K."/>
            <person name="Spirin V."/>
            <person name="Szebenyi C."/>
            <person name="Tomsovsky M."/>
            <person name="Tulloss R.E."/>
            <person name="Uehling J."/>
            <person name="Grigoriev I.V."/>
            <person name="Vagvolgyi C."/>
            <person name="Papp T."/>
            <person name="Martin F.M."/>
            <person name="Miettinen O."/>
            <person name="Hibbett D.S."/>
            <person name="Nagy L.G."/>
        </authorList>
    </citation>
    <scope>NUCLEOTIDE SEQUENCE [LARGE SCALE GENOMIC DNA]</scope>
    <source>
        <strain evidence="1 2">NL-1719</strain>
    </source>
</reference>